<dbReference type="AlphaFoldDB" id="A0A4D6LM61"/>
<evidence type="ECO:0000313" key="2">
    <source>
        <dbReference type="Proteomes" id="UP000501690"/>
    </source>
</evidence>
<proteinExistence type="predicted"/>
<keyword evidence="2" id="KW-1185">Reference proteome</keyword>
<dbReference type="InterPro" id="IPR010683">
    <property type="entry name" value="DUF1262"/>
</dbReference>
<protein>
    <submittedName>
        <fullName evidence="1">Uncharacterized protein</fullName>
    </submittedName>
</protein>
<gene>
    <name evidence="1" type="ORF">DEO72_LG4g834</name>
</gene>
<sequence length="793" mass="91587">MYVTRPLSLFKKSLDALSLPPPEGPNSGILVIQDEEMEPTSCFGLGEFHEVKELPFPQNLNLKLFYRSGISLNRTTHYHHVAFIPVLNQPLSSNKYYVINLNSKKRGEAYINSKEEDLDTFCFYKAQTDVPLHPIDVSDTYQEFEIYPRRSKVTFRSGFSAKSVAPDGYPPRFLSRRWKVSASSASSDSSLSEASGVNEALRASKPEFKFSLAKRSSDSVAVGKWYCPFMFIKEGTHKTLKEEMRKSMFYEMTLEQKWEQIFSCENQNEVEKTVIVDAVVQKEVVVIAGWEAVIDEMDIAEGFLWFHSFNNVGEKRSVGLNTAVVERMKWEQERAGWDGGKEKQIRVRKVEEFKGTNRWKKFGCYVLVETFVLKALDGSTLLTYAFKHHDELRKRSERKMYVTRPVSLYTRNPEALSDPPLGPNSGYLVIWDQPSSYTCLGLCEDPEIKNLPFPQNKNLIITDTYTSHAAQQNHPPNQTITYWDKVLFIPVLNQPLSSNRYYAIRRDGNYQGEASTSSKEGEKATCFCFRFVKDVEPRPLVPSDDYQKVEISNKHNGFHAKCVAPDGIPPDFLRSKGWRVKASSPRNYHLEEALGSNDSLRSKLPDFNFPLCNDSSEAVVVGKWYCPFMFLKERMRLKEQMERSMFYEVTLEQRWEKIFSKKIASSEDSVLVDVVIQTEVVKVEGRDAVWDESGVVEKVLWFKSVDEVGREMSVGLSLEVVERMKWEQKRVGWKASSGRQESVMRVEEFRGMNKWEKFGCYMLVESFVFKRMDGTLVLTYDFRHPHQIMCKWE</sequence>
<dbReference type="Proteomes" id="UP000501690">
    <property type="component" value="Linkage Group LG4"/>
</dbReference>
<reference evidence="1 2" key="1">
    <citation type="submission" date="2019-04" db="EMBL/GenBank/DDBJ databases">
        <title>An improved genome assembly and genetic linkage map for asparagus bean, Vigna unguiculata ssp. sesquipedialis.</title>
        <authorList>
            <person name="Xia Q."/>
            <person name="Zhang R."/>
            <person name="Dong Y."/>
        </authorList>
    </citation>
    <scope>NUCLEOTIDE SEQUENCE [LARGE SCALE GENOMIC DNA]</scope>
    <source>
        <tissue evidence="1">Leaf</tissue>
    </source>
</reference>
<evidence type="ECO:0000313" key="1">
    <source>
        <dbReference type="EMBL" id="QCD89882.1"/>
    </source>
</evidence>
<dbReference type="PANTHER" id="PTHR31050:SF7">
    <property type="entry name" value="DUF1262 FAMILY PROTEIN"/>
    <property type="match status" value="1"/>
</dbReference>
<dbReference type="Pfam" id="PF06880">
    <property type="entry name" value="DUF1262"/>
    <property type="match status" value="2"/>
</dbReference>
<organism evidence="1 2">
    <name type="scientific">Vigna unguiculata</name>
    <name type="common">Cowpea</name>
    <dbReference type="NCBI Taxonomy" id="3917"/>
    <lineage>
        <taxon>Eukaryota</taxon>
        <taxon>Viridiplantae</taxon>
        <taxon>Streptophyta</taxon>
        <taxon>Embryophyta</taxon>
        <taxon>Tracheophyta</taxon>
        <taxon>Spermatophyta</taxon>
        <taxon>Magnoliopsida</taxon>
        <taxon>eudicotyledons</taxon>
        <taxon>Gunneridae</taxon>
        <taxon>Pentapetalae</taxon>
        <taxon>rosids</taxon>
        <taxon>fabids</taxon>
        <taxon>Fabales</taxon>
        <taxon>Fabaceae</taxon>
        <taxon>Papilionoideae</taxon>
        <taxon>50 kb inversion clade</taxon>
        <taxon>NPAAA clade</taxon>
        <taxon>indigoferoid/millettioid clade</taxon>
        <taxon>Phaseoleae</taxon>
        <taxon>Vigna</taxon>
    </lineage>
</organism>
<name>A0A4D6LM61_VIGUN</name>
<accession>A0A4D6LM61</accession>
<dbReference type="PANTHER" id="PTHR31050">
    <property type="entry name" value="OS08G0413200 PROTEIN"/>
    <property type="match status" value="1"/>
</dbReference>
<dbReference type="EMBL" id="CP039348">
    <property type="protein sequence ID" value="QCD89882.1"/>
    <property type="molecule type" value="Genomic_DNA"/>
</dbReference>